<evidence type="ECO:0000313" key="2">
    <source>
        <dbReference type="Proteomes" id="UP000005737"/>
    </source>
</evidence>
<reference evidence="1 2" key="1">
    <citation type="submission" date="2011-10" db="EMBL/GenBank/DDBJ databases">
        <title>The Improved High-Quality Draft genome of Leptonema illini DSM 21528.</title>
        <authorList>
            <consortium name="US DOE Joint Genome Institute (JGI-PGF)"/>
            <person name="Lucas S."/>
            <person name="Copeland A."/>
            <person name="Lapidus A."/>
            <person name="Glavina del Rio T."/>
            <person name="Dalin E."/>
            <person name="Tice H."/>
            <person name="Bruce D."/>
            <person name="Goodwin L."/>
            <person name="Pitluck S."/>
            <person name="Peters L."/>
            <person name="Mikhailova N."/>
            <person name="Held B."/>
            <person name="Kyrpides N."/>
            <person name="Mavromatis K."/>
            <person name="Ivanova N."/>
            <person name="Markowitz V."/>
            <person name="Cheng J.-F."/>
            <person name="Hugenholtz P."/>
            <person name="Woyke T."/>
            <person name="Wu D."/>
            <person name="Gronow S."/>
            <person name="Wellnitz S."/>
            <person name="Brambilla E.-M."/>
            <person name="Klenk H.-P."/>
            <person name="Eisen J.A."/>
        </authorList>
    </citation>
    <scope>NUCLEOTIDE SEQUENCE [LARGE SCALE GENOMIC DNA]</scope>
    <source>
        <strain evidence="1 2">DSM 21528</strain>
    </source>
</reference>
<accession>H2CD57</accession>
<sequence>MKIAIGFNKIEGPWGGGNQFADALELYLRKRGVNVVRALTDDDIDVILLTDPRKEMRSCAFSDADIADYISRVNASPIVVHRINECDERKGTIGLNDRLMEANRVAHHTVYVASWLRDLFESKRSEPKSCSVILNGSDRRIFNPEGGVIWDGRAPLRIVTHHWGASWLKGFDIYEQLDARLGDPAFRRQYEFTYIGNIPDGFSFKNTRHIAPLYGLNLSAEIKRHHVYLTASRHEPGGNHQNEGGNCGLPILYINSGCMPEYCEGYGIMYDPSDFFDRLEEIRTRYQILREKVLHYPHTSEKTGSEYFNLFKRLVLAKVAAKGRADITGLPERLKKSVDVFLSSLRQGDGSISPTANGANNSGLNLGFQCFAAKTLQTVGLIEGSSDKSGIAGKILSYRAEPPVSFYPLYRFAFIDAARPGSVWMLLKGVARKYPITSSEQILVAETKQAIATLYGLGETSFPVYRGCADSAEALTEYFNQLDWRSPWAAGGQFSAQMVFASLLPNNQLQLRRIGSLIDSLADPATGGYYRGGGPEYGQLVNGAMKVLSGMDWCEIPVHYPERLIDTVLTRQPASEGCHLVDAVYVLYRCLQFTDHRKKDVQAYCSSMIQTIMEHYHPDEGGFSYYRGRAQQTYYGITITDGKDCADIHGTVLLTWALAMIFRILDVDASGWQVFKP</sequence>
<gene>
    <name evidence="1" type="ORF">Lepil_2864</name>
</gene>
<dbReference type="STRING" id="183.GCA_002009735_00647"/>
<protein>
    <submittedName>
        <fullName evidence="1">Uncharacterized protein</fullName>
    </submittedName>
</protein>
<dbReference type="SUPFAM" id="SSF53756">
    <property type="entry name" value="UDP-Glycosyltransferase/glycogen phosphorylase"/>
    <property type="match status" value="1"/>
</dbReference>
<keyword evidence="2" id="KW-1185">Reference proteome</keyword>
<dbReference type="Gene3D" id="3.40.50.2000">
    <property type="entry name" value="Glycogen Phosphorylase B"/>
    <property type="match status" value="1"/>
</dbReference>
<name>H2CD57_9LEPT</name>
<organism evidence="1 2">
    <name type="scientific">Leptonema illini DSM 21528</name>
    <dbReference type="NCBI Taxonomy" id="929563"/>
    <lineage>
        <taxon>Bacteria</taxon>
        <taxon>Pseudomonadati</taxon>
        <taxon>Spirochaetota</taxon>
        <taxon>Spirochaetia</taxon>
        <taxon>Leptospirales</taxon>
        <taxon>Leptospiraceae</taxon>
        <taxon>Leptonema</taxon>
    </lineage>
</organism>
<dbReference type="Proteomes" id="UP000005737">
    <property type="component" value="Unassembled WGS sequence"/>
</dbReference>
<dbReference type="RefSeq" id="WP_002773487.1">
    <property type="nucleotide sequence ID" value="NZ_JH597773.1"/>
</dbReference>
<evidence type="ECO:0000313" key="1">
    <source>
        <dbReference type="EMBL" id="EHQ07533.1"/>
    </source>
</evidence>
<proteinExistence type="predicted"/>
<dbReference type="AlphaFoldDB" id="H2CD57"/>
<dbReference type="HOGENOM" id="CLU_405864_0_0_12"/>
<dbReference type="EMBL" id="JH597773">
    <property type="protein sequence ID" value="EHQ07533.1"/>
    <property type="molecule type" value="Genomic_DNA"/>
</dbReference>